<dbReference type="AlphaFoldDB" id="A0A2P2LME6"/>
<proteinExistence type="predicted"/>
<keyword evidence="1" id="KW-0732">Signal</keyword>
<feature type="signal peptide" evidence="1">
    <location>
        <begin position="1"/>
        <end position="25"/>
    </location>
</feature>
<feature type="chain" id="PRO_5015111182" evidence="1">
    <location>
        <begin position="26"/>
        <end position="86"/>
    </location>
</feature>
<organism evidence="2">
    <name type="scientific">Rhizophora mucronata</name>
    <name type="common">Asiatic mangrove</name>
    <dbReference type="NCBI Taxonomy" id="61149"/>
    <lineage>
        <taxon>Eukaryota</taxon>
        <taxon>Viridiplantae</taxon>
        <taxon>Streptophyta</taxon>
        <taxon>Embryophyta</taxon>
        <taxon>Tracheophyta</taxon>
        <taxon>Spermatophyta</taxon>
        <taxon>Magnoliopsida</taxon>
        <taxon>eudicotyledons</taxon>
        <taxon>Gunneridae</taxon>
        <taxon>Pentapetalae</taxon>
        <taxon>rosids</taxon>
        <taxon>fabids</taxon>
        <taxon>Malpighiales</taxon>
        <taxon>Rhizophoraceae</taxon>
        <taxon>Rhizophora</taxon>
    </lineage>
</organism>
<protein>
    <submittedName>
        <fullName evidence="2">Uncharacterized protein MANES_05G110600</fullName>
    </submittedName>
</protein>
<reference evidence="2" key="1">
    <citation type="submission" date="2018-02" db="EMBL/GenBank/DDBJ databases">
        <title>Rhizophora mucronata_Transcriptome.</title>
        <authorList>
            <person name="Meera S.P."/>
            <person name="Sreeshan A."/>
            <person name="Augustine A."/>
        </authorList>
    </citation>
    <scope>NUCLEOTIDE SEQUENCE</scope>
    <source>
        <tissue evidence="2">Leaf</tissue>
    </source>
</reference>
<accession>A0A2P2LME6</accession>
<name>A0A2P2LME6_RHIMU</name>
<dbReference type="EMBL" id="GGEC01038672">
    <property type="protein sequence ID" value="MBX19156.1"/>
    <property type="molecule type" value="Transcribed_RNA"/>
</dbReference>
<sequence length="86" mass="9289">MGGSRLLFSAISVIVVLATLKEARSHGVHPFSRIAIHKATFALTDLAHVKASPSILGLAVSLLLVPPLASHSFRESYFRHRRTSGD</sequence>
<evidence type="ECO:0000313" key="2">
    <source>
        <dbReference type="EMBL" id="MBX19156.1"/>
    </source>
</evidence>
<evidence type="ECO:0000256" key="1">
    <source>
        <dbReference type="SAM" id="SignalP"/>
    </source>
</evidence>